<organism evidence="6 7">
    <name type="scientific">Pedobacter insulae</name>
    <dbReference type="NCBI Taxonomy" id="414048"/>
    <lineage>
        <taxon>Bacteria</taxon>
        <taxon>Pseudomonadati</taxon>
        <taxon>Bacteroidota</taxon>
        <taxon>Sphingobacteriia</taxon>
        <taxon>Sphingobacteriales</taxon>
        <taxon>Sphingobacteriaceae</taxon>
        <taxon>Pedobacter</taxon>
    </lineage>
</organism>
<dbReference type="InterPro" id="IPR058245">
    <property type="entry name" value="NreC/VraR/RcsB-like_REC"/>
</dbReference>
<accession>A0A1I2Z7M9</accession>
<reference evidence="6 7" key="1">
    <citation type="submission" date="2016-10" db="EMBL/GenBank/DDBJ databases">
        <authorList>
            <person name="de Groot N.N."/>
        </authorList>
    </citation>
    <scope>NUCLEOTIDE SEQUENCE [LARGE SCALE GENOMIC DNA]</scope>
    <source>
        <strain evidence="6 7">DSM 18684</strain>
    </source>
</reference>
<keyword evidence="1 3" id="KW-0597">Phosphoprotein</keyword>
<keyword evidence="7" id="KW-1185">Reference proteome</keyword>
<dbReference type="SUPFAM" id="SSF46894">
    <property type="entry name" value="C-terminal effector domain of the bipartite response regulators"/>
    <property type="match status" value="1"/>
</dbReference>
<dbReference type="PROSITE" id="PS50110">
    <property type="entry name" value="RESPONSE_REGULATORY"/>
    <property type="match status" value="1"/>
</dbReference>
<dbReference type="AlphaFoldDB" id="A0A1I2Z7M9"/>
<evidence type="ECO:0000259" key="5">
    <source>
        <dbReference type="PROSITE" id="PS50110"/>
    </source>
</evidence>
<proteinExistence type="predicted"/>
<dbReference type="EMBL" id="FOPP01000009">
    <property type="protein sequence ID" value="SFH33862.1"/>
    <property type="molecule type" value="Genomic_DNA"/>
</dbReference>
<evidence type="ECO:0000259" key="4">
    <source>
        <dbReference type="PROSITE" id="PS50043"/>
    </source>
</evidence>
<dbReference type="PRINTS" id="PR00038">
    <property type="entry name" value="HTHLUXR"/>
</dbReference>
<dbReference type="PROSITE" id="PS00622">
    <property type="entry name" value="HTH_LUXR_1"/>
    <property type="match status" value="1"/>
</dbReference>
<evidence type="ECO:0000256" key="2">
    <source>
        <dbReference type="ARBA" id="ARBA00023125"/>
    </source>
</evidence>
<sequence>MAYNLFIYDDNDRLRHTLEALLTEASGFVVKTSFGNCDHAIEQIRENYPDLIIMDINMPGMGGINGVTLIKELFPEIKIVMHTVFEDDEKIFNSLCAGADGYLLKSTNPLKFVQSLHELMEGGASMSPFIAQRVLHFFRESKKVNHQFSLTKRELEVLTWLVKGHSYKMIAGECSVTIDTVKKHLQNIYHKLHVSCATEAVAKAIMHKIILLD</sequence>
<dbReference type="Proteomes" id="UP000199666">
    <property type="component" value="Unassembled WGS sequence"/>
</dbReference>
<dbReference type="STRING" id="414048.SAMN04489864_10952"/>
<dbReference type="OrthoDB" id="9797341at2"/>
<name>A0A1I2Z7M9_9SPHI</name>
<dbReference type="InterPro" id="IPR016032">
    <property type="entry name" value="Sig_transdc_resp-reg_C-effctor"/>
</dbReference>
<feature type="domain" description="Response regulatory" evidence="5">
    <location>
        <begin position="4"/>
        <end position="120"/>
    </location>
</feature>
<dbReference type="RefSeq" id="WP_090995894.1">
    <property type="nucleotide sequence ID" value="NZ_FOPP01000009.1"/>
</dbReference>
<dbReference type="GO" id="GO:0003677">
    <property type="term" value="F:DNA binding"/>
    <property type="evidence" value="ECO:0007669"/>
    <property type="project" value="UniProtKB-KW"/>
</dbReference>
<dbReference type="PROSITE" id="PS50043">
    <property type="entry name" value="HTH_LUXR_2"/>
    <property type="match status" value="1"/>
</dbReference>
<dbReference type="PANTHER" id="PTHR43214">
    <property type="entry name" value="TWO-COMPONENT RESPONSE REGULATOR"/>
    <property type="match status" value="1"/>
</dbReference>
<dbReference type="Gene3D" id="3.40.50.2300">
    <property type="match status" value="1"/>
</dbReference>
<keyword evidence="2 6" id="KW-0238">DNA-binding</keyword>
<evidence type="ECO:0000256" key="3">
    <source>
        <dbReference type="PROSITE-ProRule" id="PRU00169"/>
    </source>
</evidence>
<dbReference type="Pfam" id="PF00072">
    <property type="entry name" value="Response_reg"/>
    <property type="match status" value="1"/>
</dbReference>
<dbReference type="InterPro" id="IPR011006">
    <property type="entry name" value="CheY-like_superfamily"/>
</dbReference>
<dbReference type="GO" id="GO:0006355">
    <property type="term" value="P:regulation of DNA-templated transcription"/>
    <property type="evidence" value="ECO:0007669"/>
    <property type="project" value="InterPro"/>
</dbReference>
<dbReference type="InterPro" id="IPR001789">
    <property type="entry name" value="Sig_transdc_resp-reg_receiver"/>
</dbReference>
<dbReference type="InterPro" id="IPR039420">
    <property type="entry name" value="WalR-like"/>
</dbReference>
<evidence type="ECO:0000313" key="6">
    <source>
        <dbReference type="EMBL" id="SFH33862.1"/>
    </source>
</evidence>
<dbReference type="GO" id="GO:0000160">
    <property type="term" value="P:phosphorelay signal transduction system"/>
    <property type="evidence" value="ECO:0007669"/>
    <property type="project" value="InterPro"/>
</dbReference>
<dbReference type="CDD" id="cd17535">
    <property type="entry name" value="REC_NarL-like"/>
    <property type="match status" value="1"/>
</dbReference>
<dbReference type="PANTHER" id="PTHR43214:SF43">
    <property type="entry name" value="TWO-COMPONENT RESPONSE REGULATOR"/>
    <property type="match status" value="1"/>
</dbReference>
<protein>
    <submittedName>
        <fullName evidence="6">DNA-binding response regulator, NarL/FixJ family, contains REC and HTH domains</fullName>
    </submittedName>
</protein>
<gene>
    <name evidence="6" type="ORF">SAMN04489864_10952</name>
</gene>
<dbReference type="CDD" id="cd06170">
    <property type="entry name" value="LuxR_C_like"/>
    <property type="match status" value="1"/>
</dbReference>
<dbReference type="SMART" id="SM00421">
    <property type="entry name" value="HTH_LUXR"/>
    <property type="match status" value="1"/>
</dbReference>
<dbReference type="Pfam" id="PF00196">
    <property type="entry name" value="GerE"/>
    <property type="match status" value="1"/>
</dbReference>
<dbReference type="SUPFAM" id="SSF52172">
    <property type="entry name" value="CheY-like"/>
    <property type="match status" value="1"/>
</dbReference>
<feature type="domain" description="HTH luxR-type" evidence="4">
    <location>
        <begin position="143"/>
        <end position="208"/>
    </location>
</feature>
<dbReference type="SMART" id="SM00448">
    <property type="entry name" value="REC"/>
    <property type="match status" value="1"/>
</dbReference>
<dbReference type="InterPro" id="IPR000792">
    <property type="entry name" value="Tscrpt_reg_LuxR_C"/>
</dbReference>
<evidence type="ECO:0000313" key="7">
    <source>
        <dbReference type="Proteomes" id="UP000199666"/>
    </source>
</evidence>
<feature type="modified residue" description="4-aspartylphosphate" evidence="3">
    <location>
        <position position="55"/>
    </location>
</feature>
<evidence type="ECO:0000256" key="1">
    <source>
        <dbReference type="ARBA" id="ARBA00022553"/>
    </source>
</evidence>